<evidence type="ECO:0000313" key="3">
    <source>
        <dbReference type="Proteomes" id="UP000789396"/>
    </source>
</evidence>
<feature type="non-terminal residue" evidence="2">
    <location>
        <position position="140"/>
    </location>
</feature>
<evidence type="ECO:0000256" key="1">
    <source>
        <dbReference type="SAM" id="MobiDB-lite"/>
    </source>
</evidence>
<sequence length="140" mass="15894">MDNSDEFNSLSKKDEEGDNSDVKLLVSTSTQTSSTPNSNAINKKKRPKKQGNEQAEKVQCSFEGCKTEYLWKGSTTNLINHLCDIHQITKESLKDKSLKVKQQTIQQIILDMGELDEHHASDIIESVNFVLNKFNIDHQK</sequence>
<evidence type="ECO:0000313" key="2">
    <source>
        <dbReference type="EMBL" id="CAG8653844.1"/>
    </source>
</evidence>
<dbReference type="OrthoDB" id="2447019at2759"/>
<protein>
    <submittedName>
        <fullName evidence="2">7095_t:CDS:1</fullName>
    </submittedName>
</protein>
<proteinExistence type="predicted"/>
<comment type="caution">
    <text evidence="2">The sequence shown here is derived from an EMBL/GenBank/DDBJ whole genome shotgun (WGS) entry which is preliminary data.</text>
</comment>
<feature type="compositionally biased region" description="Polar residues" evidence="1">
    <location>
        <begin position="1"/>
        <end position="10"/>
    </location>
</feature>
<dbReference type="AlphaFoldDB" id="A0A9N9E0B3"/>
<gene>
    <name evidence="2" type="ORF">RFULGI_LOCUS8573</name>
</gene>
<dbReference type="EMBL" id="CAJVPZ010014017">
    <property type="protein sequence ID" value="CAG8653844.1"/>
    <property type="molecule type" value="Genomic_DNA"/>
</dbReference>
<reference evidence="2" key="1">
    <citation type="submission" date="2021-06" db="EMBL/GenBank/DDBJ databases">
        <authorList>
            <person name="Kallberg Y."/>
            <person name="Tangrot J."/>
            <person name="Rosling A."/>
        </authorList>
    </citation>
    <scope>NUCLEOTIDE SEQUENCE</scope>
    <source>
        <strain evidence="2">IN212</strain>
    </source>
</reference>
<feature type="region of interest" description="Disordered" evidence="1">
    <location>
        <begin position="1"/>
        <end position="55"/>
    </location>
</feature>
<dbReference type="Proteomes" id="UP000789396">
    <property type="component" value="Unassembled WGS sequence"/>
</dbReference>
<accession>A0A9N9E0B3</accession>
<organism evidence="2 3">
    <name type="scientific">Racocetra fulgida</name>
    <dbReference type="NCBI Taxonomy" id="60492"/>
    <lineage>
        <taxon>Eukaryota</taxon>
        <taxon>Fungi</taxon>
        <taxon>Fungi incertae sedis</taxon>
        <taxon>Mucoromycota</taxon>
        <taxon>Glomeromycotina</taxon>
        <taxon>Glomeromycetes</taxon>
        <taxon>Diversisporales</taxon>
        <taxon>Gigasporaceae</taxon>
        <taxon>Racocetra</taxon>
    </lineage>
</organism>
<name>A0A9N9E0B3_9GLOM</name>
<keyword evidence="3" id="KW-1185">Reference proteome</keyword>